<name>A0A9X1NEA3_9ACTN</name>
<evidence type="ECO:0000256" key="9">
    <source>
        <dbReference type="ARBA" id="ARBA00023204"/>
    </source>
</evidence>
<dbReference type="InterPro" id="IPR013986">
    <property type="entry name" value="DExx_box_DNA_helicase_dom_sf"/>
</dbReference>
<dbReference type="EMBL" id="JAJOMB010000008">
    <property type="protein sequence ID" value="MCD5312485.1"/>
    <property type="molecule type" value="Genomic_DNA"/>
</dbReference>
<keyword evidence="2 10" id="KW-0547">Nucleotide-binding</keyword>
<dbReference type="HAMAP" id="MF_01486">
    <property type="entry name" value="RecC"/>
    <property type="match status" value="1"/>
</dbReference>
<dbReference type="Proteomes" id="UP001138997">
    <property type="component" value="Unassembled WGS sequence"/>
</dbReference>
<evidence type="ECO:0000256" key="2">
    <source>
        <dbReference type="ARBA" id="ARBA00022741"/>
    </source>
</evidence>
<dbReference type="SUPFAM" id="SSF52540">
    <property type="entry name" value="P-loop containing nucleoside triphosphate hydrolases"/>
    <property type="match status" value="2"/>
</dbReference>
<dbReference type="AlphaFoldDB" id="A0A9X1NEA3"/>
<dbReference type="Pfam" id="PF17946">
    <property type="entry name" value="RecC_C"/>
    <property type="match status" value="1"/>
</dbReference>
<dbReference type="Pfam" id="PF04257">
    <property type="entry name" value="Exonuc_V_gamma"/>
    <property type="match status" value="1"/>
</dbReference>
<dbReference type="PANTHER" id="PTHR30591">
    <property type="entry name" value="RECBCD ENZYME SUBUNIT RECC"/>
    <property type="match status" value="1"/>
</dbReference>
<comment type="function">
    <text evidence="10">A helicase/nuclease that prepares dsDNA breaks (DSB) for recombinational DNA repair. Binds to DSBs and unwinds DNA via a highly rapid and processive ATP-dependent bidirectional helicase activity. Unwinds dsDNA until it encounters a Chi (crossover hotspot instigator) sequence from the 3' direction. Cuts ssDNA a few nucleotides 3' to the Chi site. The properties and activities of the enzyme are changed at Chi. The Chi-altered holoenzyme produces a long 3'-ssDNA overhang and facilitates RecA-binding to the ssDNA for homologous DNA recombination and repair. Holoenzyme degrades any linearized DNA that is unable to undergo homologous recombination. In the holoenzyme this subunit recognizes the wild-type Chi sequence, and when added to isolated RecB increases its ATP-dependent helicase processivity.</text>
</comment>
<dbReference type="InterPro" id="IPR041500">
    <property type="entry name" value="RecC_C"/>
</dbReference>
<reference evidence="13" key="1">
    <citation type="submission" date="2021-11" db="EMBL/GenBank/DDBJ databases">
        <title>Streptomyces corallinus and Kineosporia corallina sp. nov., two new coral-derived marine actinobacteria.</title>
        <authorList>
            <person name="Buangrab K."/>
            <person name="Sutthacheep M."/>
            <person name="Yeemin T."/>
            <person name="Harunari E."/>
            <person name="Igarashi Y."/>
            <person name="Sripreechasak P."/>
            <person name="Kanchanasin P."/>
            <person name="Tanasupawat S."/>
            <person name="Phongsopitanun W."/>
        </authorList>
    </citation>
    <scope>NUCLEOTIDE SEQUENCE</scope>
    <source>
        <strain evidence="13">JCM 31032</strain>
    </source>
</reference>
<evidence type="ECO:0000256" key="8">
    <source>
        <dbReference type="ARBA" id="ARBA00023125"/>
    </source>
</evidence>
<evidence type="ECO:0000313" key="13">
    <source>
        <dbReference type="EMBL" id="MCD5312485.1"/>
    </source>
</evidence>
<proteinExistence type="inferred from homology"/>
<evidence type="ECO:0000256" key="4">
    <source>
        <dbReference type="ARBA" id="ARBA00022801"/>
    </source>
</evidence>
<keyword evidence="1 10" id="KW-0540">Nuclease</keyword>
<accession>A0A9X1NEA3</accession>
<comment type="caution">
    <text evidence="13">The sequence shown here is derived from an EMBL/GenBank/DDBJ whole genome shotgun (WGS) entry which is preliminary data.</text>
</comment>
<protein>
    <recommendedName>
        <fullName evidence="10">RecBCD enzyme subunit RecC</fullName>
    </recommendedName>
    <alternativeName>
        <fullName evidence="10">Exonuclease V subunit RecC</fullName>
        <shortName evidence="10">ExoV subunit RecC</shortName>
    </alternativeName>
    <alternativeName>
        <fullName evidence="10">Helicase/nuclease RecBCD subunit RecC</fullName>
    </alternativeName>
</protein>
<evidence type="ECO:0000256" key="3">
    <source>
        <dbReference type="ARBA" id="ARBA00022763"/>
    </source>
</evidence>
<dbReference type="GO" id="GO:0008854">
    <property type="term" value="F:exodeoxyribonuclease V activity"/>
    <property type="evidence" value="ECO:0007669"/>
    <property type="project" value="InterPro"/>
</dbReference>
<dbReference type="PIRSF" id="PIRSF000980">
    <property type="entry name" value="RecC"/>
    <property type="match status" value="1"/>
</dbReference>
<dbReference type="InterPro" id="IPR011335">
    <property type="entry name" value="Restrct_endonuc-II-like"/>
</dbReference>
<dbReference type="RefSeq" id="WP_231442752.1">
    <property type="nucleotide sequence ID" value="NZ_JAJOMB010000008.1"/>
</dbReference>
<dbReference type="Gene3D" id="3.40.50.300">
    <property type="entry name" value="P-loop containing nucleotide triphosphate hydrolases"/>
    <property type="match status" value="2"/>
</dbReference>
<dbReference type="InterPro" id="IPR027417">
    <property type="entry name" value="P-loop_NTPase"/>
</dbReference>
<dbReference type="GO" id="GO:0003678">
    <property type="term" value="F:DNA helicase activity"/>
    <property type="evidence" value="ECO:0007669"/>
    <property type="project" value="UniProtKB-UniRule"/>
</dbReference>
<evidence type="ECO:0000259" key="12">
    <source>
        <dbReference type="Pfam" id="PF17946"/>
    </source>
</evidence>
<dbReference type="SUPFAM" id="SSF52980">
    <property type="entry name" value="Restriction endonuclease-like"/>
    <property type="match status" value="1"/>
</dbReference>
<evidence type="ECO:0000256" key="11">
    <source>
        <dbReference type="SAM" id="MobiDB-lite"/>
    </source>
</evidence>
<keyword evidence="7 10" id="KW-0067">ATP-binding</keyword>
<keyword evidence="8 10" id="KW-0238">DNA-binding</keyword>
<evidence type="ECO:0000256" key="5">
    <source>
        <dbReference type="ARBA" id="ARBA00022806"/>
    </source>
</evidence>
<keyword evidence="4 10" id="KW-0378">Hydrolase</keyword>
<feature type="domain" description="RecC C-terminal" evidence="12">
    <location>
        <begin position="812"/>
        <end position="1038"/>
    </location>
</feature>
<dbReference type="GO" id="GO:0003677">
    <property type="term" value="F:DNA binding"/>
    <property type="evidence" value="ECO:0007669"/>
    <property type="project" value="UniProtKB-UniRule"/>
</dbReference>
<dbReference type="NCBIfam" id="TIGR01450">
    <property type="entry name" value="recC"/>
    <property type="match status" value="1"/>
</dbReference>
<dbReference type="GO" id="GO:0005524">
    <property type="term" value="F:ATP binding"/>
    <property type="evidence" value="ECO:0007669"/>
    <property type="project" value="UniProtKB-UniRule"/>
</dbReference>
<keyword evidence="14" id="KW-1185">Reference proteome</keyword>
<keyword evidence="6 10" id="KW-0269">Exonuclease</keyword>
<organism evidence="13 14">
    <name type="scientific">Kineosporia babensis</name>
    <dbReference type="NCBI Taxonomy" id="499548"/>
    <lineage>
        <taxon>Bacteria</taxon>
        <taxon>Bacillati</taxon>
        <taxon>Actinomycetota</taxon>
        <taxon>Actinomycetes</taxon>
        <taxon>Kineosporiales</taxon>
        <taxon>Kineosporiaceae</taxon>
        <taxon>Kineosporia</taxon>
    </lineage>
</organism>
<sequence>MLTVHRCADGTGLALALAGVLAEPLPDPFAAETIAVPAKGVERWLTQRLSHVLGTGAAPATGTLAAPDGVCANVSFPSSTAVLEQALENASDQISKSVRVWAPERSRWSLVEVIDASLDQDWCAPLAQHLRAGTEDTGRRLAAATRLARLFDEYGNARPSMVTAWAQGRDEFGDERPLPDDLVWQAELWRRLRERLDVPSPAELIEAACERLREQPGLTSLPDRLSVFGASRLSPVKIRVLAALAEHRDVHLWLHHPSPALWDVTSGLGPGELPLRRDDDDSRAKVRNPLLASMSRDLLELQQTLIRYSPHARNQSHPAPELPSTLLGQLKQGLRSGEVKEVADRPVLHPDDTSVQVHACYGRVRQVEVLREVIVGLLADDPTLEPRDILVMCPDVETFAPLVTSAFAQMNLQTHPAGQLRVKVADRSPRQSNALYDVLGLLLELGTARMTAPEVLDLAGREAVRKRFGFDDDDLARLRDWLVGAGIRWGLDDAHRQTWQLSSIQQGTWRAGLDRLMLGVTVEGDTEQLGGVIGMDDVDSADIDLAGRLAELIDRLAAAQELMAGRHDVAKWLTGLENAVLDLGATDRNTAWQVNQLRSELWDVAEAAADSPAPCSLADIRSVLGDLLKGRPTRSSFRTGTLTVCTLVPMRSVPHRVVCLLGLDDGSFPRRADPEGDDVLGRDPWVGERDPRSEDRQLFLDAVCAAQEHLVITYSGADDRTGAPIPPAVPLGELLDAVDRTAWVDEKRVRDRITVRHPLQPFDPRNFTAGMLGRPGPFSFDRPALEGARAMARERVPSGPFLAAPLPAPDRPHDVELADLLRLLRHPAKGFLRQRLQVSMAQADEEPDYALPVEFDNLQQWKVGDRLLRQRLAGLRPEECIEVEQRRGLLPPGQLGRDLLSIVGPKVDEVFRASAVERAAAPDSRDVDVTLPDGSRLTGTVRDVRDSTVLAVSYSRLSPKSRLESWVNLLALTATGGSWTSVTVGQGPRGGAGRSVVEPIEAEVARQALGELVGVYRSGLCAPLPLTLKTSAAYAERRFRGTRPDAAGREAAKAWNAGKSKRGAPYPGEQSDPEHHLVFGEDVDFSFLLAAPPAPDEQGEGWMMDEPHRFGRLSRRIWDRLLAAERLEGR</sequence>
<keyword evidence="5 10" id="KW-0347">Helicase</keyword>
<comment type="subunit">
    <text evidence="10">Heterotrimer of RecB, RecC and RecD. All subunits contribute to DNA-binding.</text>
</comment>
<evidence type="ECO:0000256" key="6">
    <source>
        <dbReference type="ARBA" id="ARBA00022839"/>
    </source>
</evidence>
<dbReference type="GO" id="GO:0000724">
    <property type="term" value="P:double-strand break repair via homologous recombination"/>
    <property type="evidence" value="ECO:0007669"/>
    <property type="project" value="UniProtKB-UniRule"/>
</dbReference>
<evidence type="ECO:0000313" key="14">
    <source>
        <dbReference type="Proteomes" id="UP001138997"/>
    </source>
</evidence>
<comment type="miscellaneous">
    <text evidence="10">In the RecBCD complex, RecB has a slow 3'-5' helicase, an exonuclease activity and loads RecA onto ssDNA, RecD has a fast 5'-3' helicase activity, while RecC stimulates the ATPase and processivity of the RecB helicase and contributes to recognition of the Chi site.</text>
</comment>
<keyword evidence="3 10" id="KW-0227">DNA damage</keyword>
<evidence type="ECO:0000256" key="1">
    <source>
        <dbReference type="ARBA" id="ARBA00022722"/>
    </source>
</evidence>
<keyword evidence="9 10" id="KW-0234">DNA repair</keyword>
<dbReference type="GO" id="GO:0009338">
    <property type="term" value="C:exodeoxyribonuclease V complex"/>
    <property type="evidence" value="ECO:0007669"/>
    <property type="project" value="InterPro"/>
</dbReference>
<gene>
    <name evidence="10 13" type="primary">recC</name>
    <name evidence="13" type="ORF">LR394_16375</name>
</gene>
<dbReference type="InterPro" id="IPR006697">
    <property type="entry name" value="RecC"/>
</dbReference>
<evidence type="ECO:0000256" key="10">
    <source>
        <dbReference type="HAMAP-Rule" id="MF_01486"/>
    </source>
</evidence>
<comment type="similarity">
    <text evidence="10">Belongs to the RecC family.</text>
</comment>
<feature type="region of interest" description="Disordered" evidence="11">
    <location>
        <begin position="1045"/>
        <end position="1075"/>
    </location>
</feature>
<dbReference type="Gene3D" id="3.40.50.10930">
    <property type="match status" value="1"/>
</dbReference>
<evidence type="ECO:0000256" key="7">
    <source>
        <dbReference type="ARBA" id="ARBA00022840"/>
    </source>
</evidence>
<dbReference type="PANTHER" id="PTHR30591:SF1">
    <property type="entry name" value="RECBCD ENZYME SUBUNIT RECC"/>
    <property type="match status" value="1"/>
</dbReference>
<dbReference type="Gene3D" id="1.10.10.160">
    <property type="match status" value="1"/>
</dbReference>